<dbReference type="Gene3D" id="3.30.450.40">
    <property type="match status" value="1"/>
</dbReference>
<dbReference type="PROSITE" id="PS50109">
    <property type="entry name" value="HIS_KIN"/>
    <property type="match status" value="1"/>
</dbReference>
<evidence type="ECO:0000256" key="4">
    <source>
        <dbReference type="ARBA" id="ARBA00022679"/>
    </source>
</evidence>
<feature type="domain" description="Histidine kinase" evidence="6">
    <location>
        <begin position="325"/>
        <end position="542"/>
    </location>
</feature>
<dbReference type="InterPro" id="IPR052162">
    <property type="entry name" value="Sensor_kinase/Photoreceptor"/>
</dbReference>
<protein>
    <recommendedName>
        <fullName evidence="2">histidine kinase</fullName>
        <ecNumber evidence="2">2.7.13.3</ecNumber>
    </recommendedName>
</protein>
<dbReference type="Gene3D" id="1.10.287.130">
    <property type="match status" value="1"/>
</dbReference>
<dbReference type="Pfam" id="PF00512">
    <property type="entry name" value="HisKA"/>
    <property type="match status" value="1"/>
</dbReference>
<dbReference type="InterPro" id="IPR001610">
    <property type="entry name" value="PAC"/>
</dbReference>
<keyword evidence="3" id="KW-0597">Phosphoprotein</keyword>
<evidence type="ECO:0000259" key="7">
    <source>
        <dbReference type="PROSITE" id="PS50113"/>
    </source>
</evidence>
<dbReference type="InterPro" id="IPR035965">
    <property type="entry name" value="PAS-like_dom_sf"/>
</dbReference>
<dbReference type="InterPro" id="IPR000014">
    <property type="entry name" value="PAS"/>
</dbReference>
<dbReference type="PANTHER" id="PTHR43304:SF1">
    <property type="entry name" value="PAC DOMAIN-CONTAINING PROTEIN"/>
    <property type="match status" value="1"/>
</dbReference>
<dbReference type="SUPFAM" id="SSF47384">
    <property type="entry name" value="Homodimeric domain of signal transducing histidine kinase"/>
    <property type="match status" value="1"/>
</dbReference>
<dbReference type="EMBL" id="JACYTO010000001">
    <property type="protein sequence ID" value="MBD8501853.1"/>
    <property type="molecule type" value="Genomic_DNA"/>
</dbReference>
<dbReference type="RefSeq" id="WP_187716672.1">
    <property type="nucleotide sequence ID" value="NZ_JACTAH010000001.1"/>
</dbReference>
<accession>A0ABR9B658</accession>
<dbReference type="InterPro" id="IPR003018">
    <property type="entry name" value="GAF"/>
</dbReference>
<evidence type="ECO:0000313" key="9">
    <source>
        <dbReference type="Proteomes" id="UP000603602"/>
    </source>
</evidence>
<dbReference type="CDD" id="cd00082">
    <property type="entry name" value="HisKA"/>
    <property type="match status" value="1"/>
</dbReference>
<keyword evidence="5" id="KW-0418">Kinase</keyword>
<dbReference type="SUPFAM" id="SSF55781">
    <property type="entry name" value="GAF domain-like"/>
    <property type="match status" value="1"/>
</dbReference>
<gene>
    <name evidence="8" type="ORF">IFO67_03055</name>
</gene>
<dbReference type="SUPFAM" id="SSF55874">
    <property type="entry name" value="ATPase domain of HSP90 chaperone/DNA topoisomerase II/histidine kinase"/>
    <property type="match status" value="1"/>
</dbReference>
<evidence type="ECO:0000313" key="8">
    <source>
        <dbReference type="EMBL" id="MBD8501853.1"/>
    </source>
</evidence>
<dbReference type="CDD" id="cd00130">
    <property type="entry name" value="PAS"/>
    <property type="match status" value="1"/>
</dbReference>
<dbReference type="SMART" id="SM00388">
    <property type="entry name" value="HisKA"/>
    <property type="match status" value="1"/>
</dbReference>
<name>A0ABR9B658_9RHOO</name>
<sequence>MIDRARAEHLRHQLALEAAGIGYWDWDLITDRVEWDARCFEMLGYPVGAFAVSYQRWSELLHVEDVERTQTEVQRQLERGDAFVIEFRMRKADGSWLWVEGRGRTMACDANGSPTRMLGTHADITARKEAEATLRMIADLQSDFIASHNMQARFAQVLEQCAELTGSSFGFIGEVLHHPDGRHCLKTFALTGMAHQVAPGSAPDCEEAGPLLAATLAGSRTLVLNDGVPAELAAFLPHGHPSLHNLITLPLRYAGSTVALIGLANRPGGYDHRIADLLQPLLGAAGNVIAANRARRAESGLQDDLREKSDALARSNADLEQFAYVASHDLRQPLRMIHSYVQILEDDLHGMLGDEQREIMRFIREGTLRMDKMLIGLLEYSRVGRGGEPLKPVSVRAALDEALLFLVPQIEHTRALIDISGSWPTLTASENELVRLFQNLLDNALKYRQPQVTPHISVTAEAVAGGWRFSIRDNGIGIESTEQAERLFKVFQRLHGRSRYDGDGIGLALCRRIVERHGGRIGVRSEGAGRGCCFSFLLPGSRDESGAFDC</sequence>
<dbReference type="NCBIfam" id="TIGR00229">
    <property type="entry name" value="sensory_box"/>
    <property type="match status" value="1"/>
</dbReference>
<dbReference type="InterPro" id="IPR013655">
    <property type="entry name" value="PAS_fold_3"/>
</dbReference>
<dbReference type="InterPro" id="IPR005467">
    <property type="entry name" value="His_kinase_dom"/>
</dbReference>
<dbReference type="Proteomes" id="UP000603602">
    <property type="component" value="Unassembled WGS sequence"/>
</dbReference>
<dbReference type="Gene3D" id="3.30.450.20">
    <property type="entry name" value="PAS domain"/>
    <property type="match status" value="1"/>
</dbReference>
<dbReference type="Pfam" id="PF02518">
    <property type="entry name" value="HATPase_c"/>
    <property type="match status" value="1"/>
</dbReference>
<evidence type="ECO:0000256" key="2">
    <source>
        <dbReference type="ARBA" id="ARBA00012438"/>
    </source>
</evidence>
<comment type="caution">
    <text evidence="8">The sequence shown here is derived from an EMBL/GenBank/DDBJ whole genome shotgun (WGS) entry which is preliminary data.</text>
</comment>
<keyword evidence="4" id="KW-0808">Transferase</keyword>
<dbReference type="Pfam" id="PF13185">
    <property type="entry name" value="GAF_2"/>
    <property type="match status" value="1"/>
</dbReference>
<dbReference type="InterPro" id="IPR003661">
    <property type="entry name" value="HisK_dim/P_dom"/>
</dbReference>
<dbReference type="SMART" id="SM00387">
    <property type="entry name" value="HATPase_c"/>
    <property type="match status" value="1"/>
</dbReference>
<dbReference type="InterPro" id="IPR036890">
    <property type="entry name" value="HATPase_C_sf"/>
</dbReference>
<dbReference type="Gene3D" id="3.30.565.10">
    <property type="entry name" value="Histidine kinase-like ATPase, C-terminal domain"/>
    <property type="match status" value="1"/>
</dbReference>
<keyword evidence="9" id="KW-1185">Reference proteome</keyword>
<evidence type="ECO:0000259" key="6">
    <source>
        <dbReference type="PROSITE" id="PS50109"/>
    </source>
</evidence>
<evidence type="ECO:0000256" key="1">
    <source>
        <dbReference type="ARBA" id="ARBA00000085"/>
    </source>
</evidence>
<dbReference type="InterPro" id="IPR036097">
    <property type="entry name" value="HisK_dim/P_sf"/>
</dbReference>
<dbReference type="SMART" id="SM00086">
    <property type="entry name" value="PAC"/>
    <property type="match status" value="1"/>
</dbReference>
<dbReference type="PANTHER" id="PTHR43304">
    <property type="entry name" value="PHYTOCHROME-LIKE PROTEIN CPH1"/>
    <property type="match status" value="1"/>
</dbReference>
<proteinExistence type="predicted"/>
<dbReference type="InterPro" id="IPR004358">
    <property type="entry name" value="Sig_transdc_His_kin-like_C"/>
</dbReference>
<evidence type="ECO:0000256" key="5">
    <source>
        <dbReference type="ARBA" id="ARBA00022777"/>
    </source>
</evidence>
<evidence type="ECO:0000256" key="3">
    <source>
        <dbReference type="ARBA" id="ARBA00022553"/>
    </source>
</evidence>
<dbReference type="PROSITE" id="PS50113">
    <property type="entry name" value="PAC"/>
    <property type="match status" value="1"/>
</dbReference>
<dbReference type="InterPro" id="IPR000700">
    <property type="entry name" value="PAS-assoc_C"/>
</dbReference>
<dbReference type="SMART" id="SM00091">
    <property type="entry name" value="PAS"/>
    <property type="match status" value="1"/>
</dbReference>
<organism evidence="8 9">
    <name type="scientific">Thauera sedimentorum</name>
    <dbReference type="NCBI Taxonomy" id="2767595"/>
    <lineage>
        <taxon>Bacteria</taxon>
        <taxon>Pseudomonadati</taxon>
        <taxon>Pseudomonadota</taxon>
        <taxon>Betaproteobacteria</taxon>
        <taxon>Rhodocyclales</taxon>
        <taxon>Zoogloeaceae</taxon>
        <taxon>Thauera</taxon>
    </lineage>
</organism>
<dbReference type="PRINTS" id="PR00344">
    <property type="entry name" value="BCTRLSENSOR"/>
</dbReference>
<reference evidence="9" key="1">
    <citation type="submission" date="2023-07" db="EMBL/GenBank/DDBJ databases">
        <title>Thauera sp. CAU 1555 isolated from sand of Yaerae Beach.</title>
        <authorList>
            <person name="Kim W."/>
        </authorList>
    </citation>
    <scope>NUCLEOTIDE SEQUENCE [LARGE SCALE GENOMIC DNA]</scope>
    <source>
        <strain evidence="9">CAU 1555</strain>
    </source>
</reference>
<dbReference type="Pfam" id="PF08447">
    <property type="entry name" value="PAS_3"/>
    <property type="match status" value="1"/>
</dbReference>
<dbReference type="InterPro" id="IPR029016">
    <property type="entry name" value="GAF-like_dom_sf"/>
</dbReference>
<comment type="catalytic activity">
    <reaction evidence="1">
        <text>ATP + protein L-histidine = ADP + protein N-phospho-L-histidine.</text>
        <dbReference type="EC" id="2.7.13.3"/>
    </reaction>
</comment>
<feature type="domain" description="PAC" evidence="7">
    <location>
        <begin position="83"/>
        <end position="136"/>
    </location>
</feature>
<dbReference type="InterPro" id="IPR003594">
    <property type="entry name" value="HATPase_dom"/>
</dbReference>
<dbReference type="EC" id="2.7.13.3" evidence="2"/>
<dbReference type="SUPFAM" id="SSF55785">
    <property type="entry name" value="PYP-like sensor domain (PAS domain)"/>
    <property type="match status" value="1"/>
</dbReference>